<dbReference type="GO" id="GO:0050660">
    <property type="term" value="F:flavin adenine dinucleotide binding"/>
    <property type="evidence" value="ECO:0007669"/>
    <property type="project" value="InterPro"/>
</dbReference>
<dbReference type="RefSeq" id="WP_015733212.1">
    <property type="nucleotide sequence ID" value="NC_013407.1"/>
</dbReference>
<keyword evidence="8" id="KW-1185">Reference proteome</keyword>
<proteinExistence type="inferred from homology"/>
<dbReference type="PANTHER" id="PTHR42784">
    <property type="entry name" value="PYRANOSE 2-OXIDASE"/>
    <property type="match status" value="1"/>
</dbReference>
<dbReference type="eggNOG" id="arCOG02232">
    <property type="taxonomic scope" value="Archaea"/>
</dbReference>
<dbReference type="KEGG" id="mvu:Metvu_1134"/>
<dbReference type="Pfam" id="PF00732">
    <property type="entry name" value="GMC_oxred_N"/>
    <property type="match status" value="1"/>
</dbReference>
<dbReference type="Gene3D" id="3.50.50.60">
    <property type="entry name" value="FAD/NAD(P)-binding domain"/>
    <property type="match status" value="2"/>
</dbReference>
<dbReference type="STRING" id="579137.Metvu_1134"/>
<comment type="similarity">
    <text evidence="2">Belongs to the GMC oxidoreductase family.</text>
</comment>
<comment type="cofactor">
    <cofactor evidence="1">
        <name>FAD</name>
        <dbReference type="ChEBI" id="CHEBI:57692"/>
    </cofactor>
</comment>
<dbReference type="GO" id="GO:0016614">
    <property type="term" value="F:oxidoreductase activity, acting on CH-OH group of donors"/>
    <property type="evidence" value="ECO:0007669"/>
    <property type="project" value="InterPro"/>
</dbReference>
<dbReference type="AlphaFoldDB" id="C9RHE0"/>
<dbReference type="Proteomes" id="UP000002063">
    <property type="component" value="Chromosome"/>
</dbReference>
<evidence type="ECO:0000259" key="6">
    <source>
        <dbReference type="PROSITE" id="PS51379"/>
    </source>
</evidence>
<dbReference type="SUPFAM" id="SSF51905">
    <property type="entry name" value="FAD/NAD(P)-binding domain"/>
    <property type="match status" value="1"/>
</dbReference>
<evidence type="ECO:0000256" key="2">
    <source>
        <dbReference type="ARBA" id="ARBA00010790"/>
    </source>
</evidence>
<dbReference type="InterPro" id="IPR036188">
    <property type="entry name" value="FAD/NAD-bd_sf"/>
</dbReference>
<sequence length="380" mass="42909">MEDFVIIGSGVAGSTIAKELREKYGENCRIAIIEKGDNPKYISEGKNVEVNYICGVGGSGIYSLGNAIKTKIKGYKINKSIYSEIWEELHIRSPSDDFLRDIDRKFADLGFKKMEKFINFNKCKKCGMCAKKLCEAKWTPINYLKKANVKIISNFNTIRIEKNDCWVVKDKKGRDIKTKNLIISAGGINSPRLLKKVIDDDNIGKNLFVDIFITIGGILKDSYLNKDISMLMCKQYKDFILTTHYSQLLYNEITKTEKTNKIKGIKEKDVIGIMIKIRDENNGIVLENELKKEITKNDFKILARGISKGSKYLHKLGVEEIYSTHPRGSHPGGSLSLVVDEFEVKEGLYVCDASLFKETLGLPPIVSIIALSKKLVKEIL</sequence>
<name>C9RHE0_METVM</name>
<dbReference type="PANTHER" id="PTHR42784:SF1">
    <property type="entry name" value="PYRANOSE 2-OXIDASE"/>
    <property type="match status" value="1"/>
</dbReference>
<accession>C9RHE0</accession>
<evidence type="ECO:0000256" key="5">
    <source>
        <dbReference type="ARBA" id="ARBA00023002"/>
    </source>
</evidence>
<organism evidence="7 8">
    <name type="scientific">Methanocaldococcus vulcanius (strain ATCC 700851 / DSM 12094 / M7)</name>
    <name type="common">Methanococcus vulcanius</name>
    <dbReference type="NCBI Taxonomy" id="579137"/>
    <lineage>
        <taxon>Archaea</taxon>
        <taxon>Methanobacteriati</taxon>
        <taxon>Methanobacteriota</taxon>
        <taxon>Methanomada group</taxon>
        <taxon>Methanococci</taxon>
        <taxon>Methanococcales</taxon>
        <taxon>Methanocaldococcaceae</taxon>
        <taxon>Methanocaldococcus</taxon>
    </lineage>
</organism>
<keyword evidence="4" id="KW-0274">FAD</keyword>
<keyword evidence="5" id="KW-0560">Oxidoreductase</keyword>
<evidence type="ECO:0000256" key="4">
    <source>
        <dbReference type="ARBA" id="ARBA00022827"/>
    </source>
</evidence>
<dbReference type="OrthoDB" id="346033at2157"/>
<dbReference type="EMBL" id="CP001787">
    <property type="protein sequence ID" value="ACX72992.1"/>
    <property type="molecule type" value="Genomic_DNA"/>
</dbReference>
<dbReference type="GeneID" id="8513473"/>
<dbReference type="Pfam" id="PF13450">
    <property type="entry name" value="NAD_binding_8"/>
    <property type="match status" value="1"/>
</dbReference>
<dbReference type="InterPro" id="IPR000172">
    <property type="entry name" value="GMC_OxRdtase_N"/>
</dbReference>
<dbReference type="InterPro" id="IPR051473">
    <property type="entry name" value="P2Ox-like"/>
</dbReference>
<dbReference type="InterPro" id="IPR017896">
    <property type="entry name" value="4Fe4S_Fe-S-bd"/>
</dbReference>
<feature type="domain" description="4Fe-4S ferredoxin-type" evidence="6">
    <location>
        <begin position="114"/>
        <end position="144"/>
    </location>
</feature>
<dbReference type="PROSITE" id="PS51379">
    <property type="entry name" value="4FE4S_FER_2"/>
    <property type="match status" value="1"/>
</dbReference>
<keyword evidence="3" id="KW-0285">Flavoprotein</keyword>
<reference evidence="7" key="1">
    <citation type="submission" date="2009-10" db="EMBL/GenBank/DDBJ databases">
        <title>Complete sequence of chromosome of Methanocaldococcus vulcanius M7.</title>
        <authorList>
            <consortium name="US DOE Joint Genome Institute"/>
            <person name="Lucas S."/>
            <person name="Copeland A."/>
            <person name="Lapidus A."/>
            <person name="Glavina del Rio T."/>
            <person name="Dalin E."/>
            <person name="Tice H."/>
            <person name="Bruce D."/>
            <person name="Goodwin L."/>
            <person name="Pitluck S."/>
            <person name="Lcollab F.I."/>
            <person name="Brettin T."/>
            <person name="Detter J.C."/>
            <person name="Han C."/>
            <person name="Tapia R."/>
            <person name="Kuske C.R."/>
            <person name="Schmutz J."/>
            <person name="Larimer F."/>
            <person name="Land M."/>
            <person name="Hauser L."/>
            <person name="Kyrpides N."/>
            <person name="Ovchinikova G."/>
            <person name="Sieprawska-Lupa M."/>
            <person name="Whitman W.B."/>
            <person name="Woyke T."/>
        </authorList>
    </citation>
    <scope>NUCLEOTIDE SEQUENCE [LARGE SCALE GENOMIC DNA]</scope>
    <source>
        <strain evidence="7">M7</strain>
    </source>
</reference>
<evidence type="ECO:0000313" key="7">
    <source>
        <dbReference type="EMBL" id="ACX72992.1"/>
    </source>
</evidence>
<evidence type="ECO:0000313" key="8">
    <source>
        <dbReference type="Proteomes" id="UP000002063"/>
    </source>
</evidence>
<evidence type="ECO:0000256" key="3">
    <source>
        <dbReference type="ARBA" id="ARBA00022630"/>
    </source>
</evidence>
<protein>
    <submittedName>
        <fullName evidence="7">Glucose-methanol-choline oxidoreductase</fullName>
    </submittedName>
</protein>
<evidence type="ECO:0000256" key="1">
    <source>
        <dbReference type="ARBA" id="ARBA00001974"/>
    </source>
</evidence>
<dbReference type="HOGENOM" id="CLU_052500_0_0_2"/>
<gene>
    <name evidence="7" type="ordered locus">Metvu_1134</name>
</gene>